<dbReference type="AlphaFoldDB" id="A0A9W8BEC0"/>
<reference evidence="1" key="1">
    <citation type="submission" date="2022-07" db="EMBL/GenBank/DDBJ databases">
        <title>Phylogenomic reconstructions and comparative analyses of Kickxellomycotina fungi.</title>
        <authorList>
            <person name="Reynolds N.K."/>
            <person name="Stajich J.E."/>
            <person name="Barry K."/>
            <person name="Grigoriev I.V."/>
            <person name="Crous P."/>
            <person name="Smith M.E."/>
        </authorList>
    </citation>
    <scope>NUCLEOTIDE SEQUENCE</scope>
    <source>
        <strain evidence="1">IMI 214461</strain>
    </source>
</reference>
<evidence type="ECO:0000313" key="1">
    <source>
        <dbReference type="EMBL" id="KAJ1996428.1"/>
    </source>
</evidence>
<protein>
    <submittedName>
        <fullName evidence="1">Uncharacterized protein</fullName>
    </submittedName>
</protein>
<dbReference type="InterPro" id="IPR011989">
    <property type="entry name" value="ARM-like"/>
</dbReference>
<dbReference type="OrthoDB" id="2016913at2759"/>
<keyword evidence="2" id="KW-1185">Reference proteome</keyword>
<dbReference type="Proteomes" id="UP001150907">
    <property type="component" value="Unassembled WGS sequence"/>
</dbReference>
<accession>A0A9W8BEC0</accession>
<dbReference type="Gene3D" id="1.25.10.10">
    <property type="entry name" value="Leucine-rich Repeat Variant"/>
    <property type="match status" value="1"/>
</dbReference>
<feature type="non-terminal residue" evidence="1">
    <location>
        <position position="100"/>
    </location>
</feature>
<sequence>MCLVGSNDSEFDVQGFALALSIPTEEALAALPGFQRRAEAWQFGVSMLESDSATCQFFGAHTLQTKIAADWDTLDAAGQEALRGELIRLAVQHSTGAAHV</sequence>
<gene>
    <name evidence="1" type="ORF">H4R26_006209</name>
</gene>
<proteinExistence type="predicted"/>
<organism evidence="1 2">
    <name type="scientific">Coemansia thaxteri</name>
    <dbReference type="NCBI Taxonomy" id="2663907"/>
    <lineage>
        <taxon>Eukaryota</taxon>
        <taxon>Fungi</taxon>
        <taxon>Fungi incertae sedis</taxon>
        <taxon>Zoopagomycota</taxon>
        <taxon>Kickxellomycotina</taxon>
        <taxon>Kickxellomycetes</taxon>
        <taxon>Kickxellales</taxon>
        <taxon>Kickxellaceae</taxon>
        <taxon>Coemansia</taxon>
    </lineage>
</organism>
<name>A0A9W8BEC0_9FUNG</name>
<evidence type="ECO:0000313" key="2">
    <source>
        <dbReference type="Proteomes" id="UP001150907"/>
    </source>
</evidence>
<dbReference type="EMBL" id="JANBQF010001827">
    <property type="protein sequence ID" value="KAJ1996428.1"/>
    <property type="molecule type" value="Genomic_DNA"/>
</dbReference>
<comment type="caution">
    <text evidence="1">The sequence shown here is derived from an EMBL/GenBank/DDBJ whole genome shotgun (WGS) entry which is preliminary data.</text>
</comment>